<dbReference type="EMBL" id="BMAO01005950">
    <property type="protein sequence ID" value="GFR04929.1"/>
    <property type="molecule type" value="Genomic_DNA"/>
</dbReference>
<protein>
    <submittedName>
        <fullName evidence="2">Uncharacterized protein</fullName>
    </submittedName>
</protein>
<proteinExistence type="predicted"/>
<name>A0A8X6LF71_TRICU</name>
<dbReference type="Proteomes" id="UP000887116">
    <property type="component" value="Unassembled WGS sequence"/>
</dbReference>
<keyword evidence="3" id="KW-1185">Reference proteome</keyword>
<feature type="region of interest" description="Disordered" evidence="1">
    <location>
        <begin position="66"/>
        <end position="86"/>
    </location>
</feature>
<organism evidence="2 3">
    <name type="scientific">Trichonephila clavata</name>
    <name type="common">Joro spider</name>
    <name type="synonym">Nephila clavata</name>
    <dbReference type="NCBI Taxonomy" id="2740835"/>
    <lineage>
        <taxon>Eukaryota</taxon>
        <taxon>Metazoa</taxon>
        <taxon>Ecdysozoa</taxon>
        <taxon>Arthropoda</taxon>
        <taxon>Chelicerata</taxon>
        <taxon>Arachnida</taxon>
        <taxon>Araneae</taxon>
        <taxon>Araneomorphae</taxon>
        <taxon>Entelegynae</taxon>
        <taxon>Araneoidea</taxon>
        <taxon>Nephilidae</taxon>
        <taxon>Trichonephila</taxon>
    </lineage>
</organism>
<evidence type="ECO:0000313" key="2">
    <source>
        <dbReference type="EMBL" id="GFR04929.1"/>
    </source>
</evidence>
<reference evidence="2" key="1">
    <citation type="submission" date="2020-07" db="EMBL/GenBank/DDBJ databases">
        <title>Multicomponent nature underlies the extraordinary mechanical properties of spider dragline silk.</title>
        <authorList>
            <person name="Kono N."/>
            <person name="Nakamura H."/>
            <person name="Mori M."/>
            <person name="Yoshida Y."/>
            <person name="Ohtoshi R."/>
            <person name="Malay A.D."/>
            <person name="Moran D.A.P."/>
            <person name="Tomita M."/>
            <person name="Numata K."/>
            <person name="Arakawa K."/>
        </authorList>
    </citation>
    <scope>NUCLEOTIDE SEQUENCE</scope>
</reference>
<accession>A0A8X6LF71</accession>
<gene>
    <name evidence="2" type="ORF">TNCT_159781</name>
</gene>
<evidence type="ECO:0000256" key="1">
    <source>
        <dbReference type="SAM" id="MobiDB-lite"/>
    </source>
</evidence>
<feature type="non-terminal residue" evidence="2">
    <location>
        <position position="1"/>
    </location>
</feature>
<dbReference type="AlphaFoldDB" id="A0A8X6LF71"/>
<comment type="caution">
    <text evidence="2">The sequence shown here is derived from an EMBL/GenBank/DDBJ whole genome shotgun (WGS) entry which is preliminary data.</text>
</comment>
<sequence length="86" mass="9489">KKLGDQFIGVCRAAPFESFLAKLSLDAFVSIHENVPKTHCSPNPASTELTVVRRLDGVSLRLSNKTIKEHGGNGSETPKKNRPWME</sequence>
<evidence type="ECO:0000313" key="3">
    <source>
        <dbReference type="Proteomes" id="UP000887116"/>
    </source>
</evidence>